<dbReference type="EMBL" id="LR877160">
    <property type="protein sequence ID" value="CAD2220281.1"/>
    <property type="molecule type" value="Genomic_DNA"/>
</dbReference>
<keyword evidence="2 5" id="KW-0812">Transmembrane</keyword>
<dbReference type="Gene3D" id="1.20.1110.10">
    <property type="entry name" value="Calcium-transporting ATPase, transmembrane domain"/>
    <property type="match status" value="1"/>
</dbReference>
<dbReference type="VEuPathDB" id="TriTrypDB:ADEAN_000779600"/>
<gene>
    <name evidence="7" type="ORF">ADEAN_000779600</name>
</gene>
<comment type="subcellular location">
    <subcellularLocation>
        <location evidence="1">Membrane</location>
        <topology evidence="1">Multi-pass membrane protein</topology>
    </subcellularLocation>
</comment>
<dbReference type="Gene3D" id="3.40.1110.10">
    <property type="entry name" value="Calcium-transporting ATPase, cytoplasmic domain N"/>
    <property type="match status" value="1"/>
</dbReference>
<dbReference type="InterPro" id="IPR023299">
    <property type="entry name" value="ATPase_P-typ_cyto_dom_N"/>
</dbReference>
<dbReference type="InterPro" id="IPR008250">
    <property type="entry name" value="ATPase_P-typ_transduc_dom_A_sf"/>
</dbReference>
<dbReference type="SUPFAM" id="SSF56784">
    <property type="entry name" value="HAD-like"/>
    <property type="match status" value="1"/>
</dbReference>
<evidence type="ECO:0000313" key="8">
    <source>
        <dbReference type="Proteomes" id="UP000515908"/>
    </source>
</evidence>
<dbReference type="AlphaFoldDB" id="A0A7G2CMZ2"/>
<dbReference type="InterPro" id="IPR023214">
    <property type="entry name" value="HAD_sf"/>
</dbReference>
<dbReference type="GO" id="GO:0000166">
    <property type="term" value="F:nucleotide binding"/>
    <property type="evidence" value="ECO:0007669"/>
    <property type="project" value="InterPro"/>
</dbReference>
<dbReference type="InterPro" id="IPR036412">
    <property type="entry name" value="HAD-like_sf"/>
</dbReference>
<dbReference type="Gene3D" id="2.70.150.10">
    <property type="entry name" value="Calcium-transporting ATPase, cytoplasmic transduction domain A"/>
    <property type="match status" value="1"/>
</dbReference>
<evidence type="ECO:0000256" key="2">
    <source>
        <dbReference type="ARBA" id="ARBA00022692"/>
    </source>
</evidence>
<feature type="transmembrane region" description="Helical" evidence="5">
    <location>
        <begin position="678"/>
        <end position="703"/>
    </location>
</feature>
<dbReference type="Pfam" id="PF00122">
    <property type="entry name" value="E1-E2_ATPase"/>
    <property type="match status" value="1"/>
</dbReference>
<dbReference type="Proteomes" id="UP000515908">
    <property type="component" value="Chromosome 16"/>
</dbReference>
<dbReference type="InterPro" id="IPR023298">
    <property type="entry name" value="ATPase_P-typ_TM_dom_sf"/>
</dbReference>
<dbReference type="GO" id="GO:0016020">
    <property type="term" value="C:membrane"/>
    <property type="evidence" value="ECO:0007669"/>
    <property type="project" value="UniProtKB-SubCell"/>
</dbReference>
<dbReference type="PANTHER" id="PTHR42861">
    <property type="entry name" value="CALCIUM-TRANSPORTING ATPASE"/>
    <property type="match status" value="1"/>
</dbReference>
<organism evidence="7 8">
    <name type="scientific">Angomonas deanei</name>
    <dbReference type="NCBI Taxonomy" id="59799"/>
    <lineage>
        <taxon>Eukaryota</taxon>
        <taxon>Discoba</taxon>
        <taxon>Euglenozoa</taxon>
        <taxon>Kinetoplastea</taxon>
        <taxon>Metakinetoplastina</taxon>
        <taxon>Trypanosomatida</taxon>
        <taxon>Trypanosomatidae</taxon>
        <taxon>Strigomonadinae</taxon>
        <taxon>Angomonas</taxon>
    </lineage>
</organism>
<feature type="transmembrane region" description="Helical" evidence="5">
    <location>
        <begin position="58"/>
        <end position="80"/>
    </location>
</feature>
<keyword evidence="8" id="KW-1185">Reference proteome</keyword>
<keyword evidence="3 5" id="KW-1133">Transmembrane helix</keyword>
<name>A0A7G2CMZ2_9TRYP</name>
<dbReference type="SUPFAM" id="SSF81653">
    <property type="entry name" value="Calcium ATPase, transduction domain A"/>
    <property type="match status" value="1"/>
</dbReference>
<feature type="transmembrane region" description="Helical" evidence="5">
    <location>
        <begin position="750"/>
        <end position="771"/>
    </location>
</feature>
<feature type="transmembrane region" description="Helical" evidence="5">
    <location>
        <begin position="606"/>
        <end position="630"/>
    </location>
</feature>
<feature type="domain" description="P-type ATPase A" evidence="6">
    <location>
        <begin position="102"/>
        <end position="184"/>
    </location>
</feature>
<dbReference type="PRINTS" id="PR00119">
    <property type="entry name" value="CATATPASE"/>
</dbReference>
<dbReference type="Gene3D" id="3.40.50.1000">
    <property type="entry name" value="HAD superfamily/HAD-like"/>
    <property type="match status" value="1"/>
</dbReference>
<evidence type="ECO:0000259" key="6">
    <source>
        <dbReference type="Pfam" id="PF00122"/>
    </source>
</evidence>
<feature type="transmembrane region" description="Helical" evidence="5">
    <location>
        <begin position="231"/>
        <end position="255"/>
    </location>
</feature>
<reference evidence="7 8" key="1">
    <citation type="submission" date="2020-08" db="EMBL/GenBank/DDBJ databases">
        <authorList>
            <person name="Newling K."/>
            <person name="Davey J."/>
            <person name="Forrester S."/>
        </authorList>
    </citation>
    <scope>NUCLEOTIDE SEQUENCE [LARGE SCALE GENOMIC DNA]</scope>
    <source>
        <strain evidence="8">Crithidia deanei Carvalho (ATCC PRA-265)</strain>
    </source>
</reference>
<protein>
    <submittedName>
        <fullName evidence="7">E1-E2 ATPase, putative</fullName>
    </submittedName>
</protein>
<feature type="transmembrane region" description="Helical" evidence="5">
    <location>
        <begin position="783"/>
        <end position="804"/>
    </location>
</feature>
<feature type="transmembrane region" description="Helical" evidence="5">
    <location>
        <begin position="715"/>
        <end position="738"/>
    </location>
</feature>
<proteinExistence type="predicted"/>
<feature type="transmembrane region" description="Helical" evidence="5">
    <location>
        <begin position="197"/>
        <end position="219"/>
    </location>
</feature>
<keyword evidence="4 5" id="KW-0472">Membrane</keyword>
<accession>A0A7G2CMZ2</accession>
<sequence length="853" mass="93583">MEENTLGLTTEEVERIILERRKNNHPAWTFLKIVYRSQNNPTSIVAVVLVLFLLQRRVFTSLAILLPLVLNSVLSTFYVWRAWDAARHSTVQDQGKFPFTCRDGRWESLPPAAWVPGDALKIDYGKVNLVDAVVVSGLVEVSCSIADGVTTTSVCGVGDLVKGGTFVTEGAAIVRVTETPKSQETAARKETSDAYRLLSSLIVLLVGITLALAFSASGFLSGYYQTPLGSILTFGALLVLVGTPLGLESMFAILLSKIYLFQLREGKVRVNRLSALYTIAYVDTLCVDKTDTLTGGIKVSPEHFLFHRHFNLHSLLELATLATRWREPATGSKDLAILRSVNLHSCDKYKQLEFHPETSSVPYSTSTLELPDSTSFKVAKGNPRELMAILHCSEKVKQNVSGVVEKLEQQRKLFILVANQVSDAVGWQPVGVIVFEDALLEGADELASSLWEHFGIQTKLLSGDCPDRSSSVAGDIGIPGSMVLRGSELPSRVEDDAVQALGSLYADVVLPCNTFSDLEAAQKSIVVEVLKQCDQTVAFLGNGLNDREAFLTSNASIAVVSAVETAKTAADIVLLDGALKPTLDELFQKTKGCISFLNLNISFRTICLLHSTAVLVLALFLSGVVPTVAFAGLEHVAAEFVFLAVVSSFHSIGLMFDFDEETEVPKDSAFFGVNGVKVIVTCAGLAILYVMSTLSCLLCVFYFRNTVLVDKSADFSLVASQVIFVHLTTSMTVLSVNCRSEKVFYKVQRGSAAYLLVLYISQAVSLLFSGYRFFTMDYDPIRVIVLYMTVVVWCIVTFFLGELVKTVLSPLLVRLLRCLHRPDGLNRRKRRSIRWLSGIANTLDENVNDEFAF</sequence>
<evidence type="ECO:0000256" key="3">
    <source>
        <dbReference type="ARBA" id="ARBA00022989"/>
    </source>
</evidence>
<evidence type="ECO:0000256" key="4">
    <source>
        <dbReference type="ARBA" id="ARBA00023136"/>
    </source>
</evidence>
<dbReference type="SUPFAM" id="SSF81665">
    <property type="entry name" value="Calcium ATPase, transmembrane domain M"/>
    <property type="match status" value="1"/>
</dbReference>
<dbReference type="InterPro" id="IPR059000">
    <property type="entry name" value="ATPase_P-type_domA"/>
</dbReference>
<evidence type="ECO:0000256" key="5">
    <source>
        <dbReference type="SAM" id="Phobius"/>
    </source>
</evidence>
<evidence type="ECO:0000313" key="7">
    <source>
        <dbReference type="EMBL" id="CAD2220281.1"/>
    </source>
</evidence>
<evidence type="ECO:0000256" key="1">
    <source>
        <dbReference type="ARBA" id="ARBA00004141"/>
    </source>
</evidence>